<sequence length="255" mass="28873">MPHKRAKRSVREAEKDRRGSDLAPSSSALQGDVATISKRAAWVLGAEKVRNQWREKKRMQDGHVNGREGPLKRRKKVPNSKDDATDRALPLKIMPGETLGQFNRRIEDELRPGLRAAIKSSSSLARRARSDGTKLKPESNKTSVGKDTEAPITMALSPTSTKRRMTKTEFDTRPKMTRLNDVAMAPPALGKATRKAPERNTGTGVLSIEQKQEMEAERERVVRRYRELKETKRLQYEGKKSVSAKRKWTDEDEES</sequence>
<feature type="region of interest" description="Disordered" evidence="1">
    <location>
        <begin position="236"/>
        <end position="255"/>
    </location>
</feature>
<organism evidence="2 3">
    <name type="scientific">Hydnum rufescens UP504</name>
    <dbReference type="NCBI Taxonomy" id="1448309"/>
    <lineage>
        <taxon>Eukaryota</taxon>
        <taxon>Fungi</taxon>
        <taxon>Dikarya</taxon>
        <taxon>Basidiomycota</taxon>
        <taxon>Agaricomycotina</taxon>
        <taxon>Agaricomycetes</taxon>
        <taxon>Cantharellales</taxon>
        <taxon>Hydnaceae</taxon>
        <taxon>Hydnum</taxon>
    </lineage>
</organism>
<evidence type="ECO:0000313" key="2">
    <source>
        <dbReference type="EMBL" id="KAF9519417.1"/>
    </source>
</evidence>
<dbReference type="AlphaFoldDB" id="A0A9P6B8X0"/>
<keyword evidence="3" id="KW-1185">Reference proteome</keyword>
<feature type="compositionally biased region" description="Basic and acidic residues" evidence="1">
    <location>
        <begin position="53"/>
        <end position="71"/>
    </location>
</feature>
<dbReference type="Proteomes" id="UP000886523">
    <property type="component" value="Unassembled WGS sequence"/>
</dbReference>
<feature type="region of interest" description="Disordered" evidence="1">
    <location>
        <begin position="117"/>
        <end position="218"/>
    </location>
</feature>
<gene>
    <name evidence="2" type="ORF">BS47DRAFT_1388232</name>
</gene>
<accession>A0A9P6B8X0</accession>
<dbReference type="OrthoDB" id="5876637at2759"/>
<feature type="region of interest" description="Disordered" evidence="1">
    <location>
        <begin position="53"/>
        <end position="88"/>
    </location>
</feature>
<reference evidence="2" key="1">
    <citation type="journal article" date="2020" name="Nat. Commun.">
        <title>Large-scale genome sequencing of mycorrhizal fungi provides insights into the early evolution of symbiotic traits.</title>
        <authorList>
            <person name="Miyauchi S."/>
            <person name="Kiss E."/>
            <person name="Kuo A."/>
            <person name="Drula E."/>
            <person name="Kohler A."/>
            <person name="Sanchez-Garcia M."/>
            <person name="Morin E."/>
            <person name="Andreopoulos B."/>
            <person name="Barry K.W."/>
            <person name="Bonito G."/>
            <person name="Buee M."/>
            <person name="Carver A."/>
            <person name="Chen C."/>
            <person name="Cichocki N."/>
            <person name="Clum A."/>
            <person name="Culley D."/>
            <person name="Crous P.W."/>
            <person name="Fauchery L."/>
            <person name="Girlanda M."/>
            <person name="Hayes R.D."/>
            <person name="Keri Z."/>
            <person name="LaButti K."/>
            <person name="Lipzen A."/>
            <person name="Lombard V."/>
            <person name="Magnuson J."/>
            <person name="Maillard F."/>
            <person name="Murat C."/>
            <person name="Nolan M."/>
            <person name="Ohm R.A."/>
            <person name="Pangilinan J."/>
            <person name="Pereira M.F."/>
            <person name="Perotto S."/>
            <person name="Peter M."/>
            <person name="Pfister S."/>
            <person name="Riley R."/>
            <person name="Sitrit Y."/>
            <person name="Stielow J.B."/>
            <person name="Szollosi G."/>
            <person name="Zifcakova L."/>
            <person name="Stursova M."/>
            <person name="Spatafora J.W."/>
            <person name="Tedersoo L."/>
            <person name="Vaario L.M."/>
            <person name="Yamada A."/>
            <person name="Yan M."/>
            <person name="Wang P."/>
            <person name="Xu J."/>
            <person name="Bruns T."/>
            <person name="Baldrian P."/>
            <person name="Vilgalys R."/>
            <person name="Dunand C."/>
            <person name="Henrissat B."/>
            <person name="Grigoriev I.V."/>
            <person name="Hibbett D."/>
            <person name="Nagy L.G."/>
            <person name="Martin F.M."/>
        </authorList>
    </citation>
    <scope>NUCLEOTIDE SEQUENCE</scope>
    <source>
        <strain evidence="2">UP504</strain>
    </source>
</reference>
<feature type="region of interest" description="Disordered" evidence="1">
    <location>
        <begin position="1"/>
        <end position="31"/>
    </location>
</feature>
<comment type="caution">
    <text evidence="2">The sequence shown here is derived from an EMBL/GenBank/DDBJ whole genome shotgun (WGS) entry which is preliminary data.</text>
</comment>
<dbReference type="EMBL" id="MU128918">
    <property type="protein sequence ID" value="KAF9519417.1"/>
    <property type="molecule type" value="Genomic_DNA"/>
</dbReference>
<feature type="compositionally biased region" description="Basic and acidic residues" evidence="1">
    <location>
        <begin position="128"/>
        <end position="149"/>
    </location>
</feature>
<evidence type="ECO:0000313" key="3">
    <source>
        <dbReference type="Proteomes" id="UP000886523"/>
    </source>
</evidence>
<name>A0A9P6B8X0_9AGAM</name>
<feature type="compositionally biased region" description="Basic and acidic residues" evidence="1">
    <location>
        <begin position="9"/>
        <end position="20"/>
    </location>
</feature>
<evidence type="ECO:0000256" key="1">
    <source>
        <dbReference type="SAM" id="MobiDB-lite"/>
    </source>
</evidence>
<proteinExistence type="predicted"/>
<protein>
    <submittedName>
        <fullName evidence="2">Uncharacterized protein</fullName>
    </submittedName>
</protein>